<dbReference type="Pfam" id="PF11327">
    <property type="entry name" value="Egh16-like"/>
    <property type="match status" value="1"/>
</dbReference>
<evidence type="ECO:0000313" key="3">
    <source>
        <dbReference type="Proteomes" id="UP000663853"/>
    </source>
</evidence>
<gene>
    <name evidence="2" type="ORF">RDB_LOCUS17702</name>
</gene>
<protein>
    <submittedName>
        <fullName evidence="2">Uncharacterized protein</fullName>
    </submittedName>
</protein>
<dbReference type="EMBL" id="CAJMXA010000313">
    <property type="protein sequence ID" value="CAE6425462.1"/>
    <property type="molecule type" value="Genomic_DNA"/>
</dbReference>
<organism evidence="2 3">
    <name type="scientific">Rhizoctonia solani</name>
    <dbReference type="NCBI Taxonomy" id="456999"/>
    <lineage>
        <taxon>Eukaryota</taxon>
        <taxon>Fungi</taxon>
        <taxon>Dikarya</taxon>
        <taxon>Basidiomycota</taxon>
        <taxon>Agaricomycotina</taxon>
        <taxon>Agaricomycetes</taxon>
        <taxon>Cantharellales</taxon>
        <taxon>Ceratobasidiaceae</taxon>
        <taxon>Rhizoctonia</taxon>
    </lineage>
</organism>
<sequence>MPKSPTFHLLLRCQRGTACAGGSGRNPCIVRRRNAARAGPFGGRVPVTNASPAGGNAAAKRDVTIIEA</sequence>
<feature type="region of interest" description="Disordered" evidence="1">
    <location>
        <begin position="39"/>
        <end position="58"/>
    </location>
</feature>
<comment type="caution">
    <text evidence="2">The sequence shown here is derived from an EMBL/GenBank/DDBJ whole genome shotgun (WGS) entry which is preliminary data.</text>
</comment>
<dbReference type="InterPro" id="IPR021476">
    <property type="entry name" value="Egh16-like"/>
</dbReference>
<evidence type="ECO:0000256" key="1">
    <source>
        <dbReference type="SAM" id="MobiDB-lite"/>
    </source>
</evidence>
<name>A0A8H2XLU3_9AGAM</name>
<dbReference type="Proteomes" id="UP000663853">
    <property type="component" value="Unassembled WGS sequence"/>
</dbReference>
<evidence type="ECO:0000313" key="2">
    <source>
        <dbReference type="EMBL" id="CAE6425462.1"/>
    </source>
</evidence>
<reference evidence="2" key="1">
    <citation type="submission" date="2021-01" db="EMBL/GenBank/DDBJ databases">
        <authorList>
            <person name="Kaushik A."/>
        </authorList>
    </citation>
    <scope>NUCLEOTIDE SEQUENCE</scope>
    <source>
        <strain evidence="2">AG6-10EEA</strain>
    </source>
</reference>
<accession>A0A8H2XLU3</accession>
<dbReference type="AlphaFoldDB" id="A0A8H2XLU3"/>
<proteinExistence type="predicted"/>